<dbReference type="PANTHER" id="PTHR12126">
    <property type="entry name" value="NADH-UBIQUINONE OXIDOREDUCTASE 39 KDA SUBUNIT-RELATED"/>
    <property type="match status" value="1"/>
</dbReference>
<gene>
    <name evidence="2" type="ORF">N1027_02835</name>
</gene>
<dbReference type="InterPro" id="IPR036291">
    <property type="entry name" value="NAD(P)-bd_dom_sf"/>
</dbReference>
<evidence type="ECO:0000259" key="1">
    <source>
        <dbReference type="Pfam" id="PF13460"/>
    </source>
</evidence>
<dbReference type="EMBL" id="JANLCM010000001">
    <property type="protein sequence ID" value="MCS5717064.1"/>
    <property type="molecule type" value="Genomic_DNA"/>
</dbReference>
<dbReference type="InterPro" id="IPR016040">
    <property type="entry name" value="NAD(P)-bd_dom"/>
</dbReference>
<dbReference type="PANTHER" id="PTHR12126:SF11">
    <property type="entry name" value="NADH DEHYDROGENASE [UBIQUINONE] 1 ALPHA SUBCOMPLEX SUBUNIT 9, MITOCHONDRIAL"/>
    <property type="match status" value="1"/>
</dbReference>
<dbReference type="Pfam" id="PF13460">
    <property type="entry name" value="NAD_binding_10"/>
    <property type="match status" value="1"/>
</dbReference>
<dbReference type="SUPFAM" id="SSF51735">
    <property type="entry name" value="NAD(P)-binding Rossmann-fold domains"/>
    <property type="match status" value="1"/>
</dbReference>
<sequence>MRVAITGGTGFVGRHLAERLGAADTVVVLRRTGVAIDDVEALAEAFAGCDAVAHCAGINREIGDQTFDHVHVEGTRAVVEAARRAGVKRIVMLSFLRARPDCGSGYHETKWAAEELIRHSGIEHTILKSGMIYGPGDHMVDHVTRAVRTFPVFATVGYRERTVRPIPVEEAVDVLVAALEGRIPDPTVAVMGAEELELGAAVRRIAGVAGRRPLYVRVPVWSIRVLAQLTEWAMVVPLVAKAQARMLGEGVSEAAPWAPELPDGIRPAQRFTEARIRAALPEGRFGWSDLRIARAIARRSDSTAKRPVRPAAEL</sequence>
<protein>
    <submittedName>
        <fullName evidence="2">NAD(P)H-binding protein</fullName>
    </submittedName>
</protein>
<feature type="domain" description="NAD(P)-binding" evidence="1">
    <location>
        <begin position="7"/>
        <end position="133"/>
    </location>
</feature>
<proteinExistence type="predicted"/>
<accession>A0ABT2GQ43</accession>
<dbReference type="Proteomes" id="UP001165584">
    <property type="component" value="Unassembled WGS sequence"/>
</dbReference>
<keyword evidence="3" id="KW-1185">Reference proteome</keyword>
<dbReference type="Gene3D" id="3.40.50.720">
    <property type="entry name" value="NAD(P)-binding Rossmann-like Domain"/>
    <property type="match status" value="1"/>
</dbReference>
<evidence type="ECO:0000313" key="2">
    <source>
        <dbReference type="EMBL" id="MCS5717064.1"/>
    </source>
</evidence>
<dbReference type="RefSeq" id="WP_259504956.1">
    <property type="nucleotide sequence ID" value="NZ_JANLCM010000001.1"/>
</dbReference>
<organism evidence="2 3">
    <name type="scientific">Herbiconiux aconitum</name>
    <dbReference type="NCBI Taxonomy" id="2970913"/>
    <lineage>
        <taxon>Bacteria</taxon>
        <taxon>Bacillati</taxon>
        <taxon>Actinomycetota</taxon>
        <taxon>Actinomycetes</taxon>
        <taxon>Micrococcales</taxon>
        <taxon>Microbacteriaceae</taxon>
        <taxon>Herbiconiux</taxon>
    </lineage>
</organism>
<comment type="caution">
    <text evidence="2">The sequence shown here is derived from an EMBL/GenBank/DDBJ whole genome shotgun (WGS) entry which is preliminary data.</text>
</comment>
<name>A0ABT2GQ43_9MICO</name>
<dbReference type="InterPro" id="IPR051207">
    <property type="entry name" value="ComplexI_NDUFA9_subunit"/>
</dbReference>
<reference evidence="2" key="1">
    <citation type="submission" date="2022-08" db="EMBL/GenBank/DDBJ databases">
        <authorList>
            <person name="Deng Y."/>
            <person name="Han X.-F."/>
            <person name="Zhang Y.-Q."/>
        </authorList>
    </citation>
    <scope>NUCLEOTIDE SEQUENCE</scope>
    <source>
        <strain evidence="2">CPCC 205763</strain>
    </source>
</reference>
<evidence type="ECO:0000313" key="3">
    <source>
        <dbReference type="Proteomes" id="UP001165584"/>
    </source>
</evidence>